<name>M2ULB3_COCH5</name>
<dbReference type="EMBL" id="KB445580">
    <property type="protein sequence ID" value="EMD88763.1"/>
    <property type="molecule type" value="Genomic_DNA"/>
</dbReference>
<dbReference type="AlphaFoldDB" id="M2ULB3"/>
<dbReference type="OrthoDB" id="529205at2759"/>
<gene>
    <name evidence="2" type="ORF">COCHEDRAFT_1023017</name>
</gene>
<dbReference type="eggNOG" id="ENOG502SEH2">
    <property type="taxonomic scope" value="Eukaryota"/>
</dbReference>
<organism evidence="2 3">
    <name type="scientific">Cochliobolus heterostrophus (strain C5 / ATCC 48332 / race O)</name>
    <name type="common">Southern corn leaf blight fungus</name>
    <name type="synonym">Bipolaris maydis</name>
    <dbReference type="NCBI Taxonomy" id="701091"/>
    <lineage>
        <taxon>Eukaryota</taxon>
        <taxon>Fungi</taxon>
        <taxon>Dikarya</taxon>
        <taxon>Ascomycota</taxon>
        <taxon>Pezizomycotina</taxon>
        <taxon>Dothideomycetes</taxon>
        <taxon>Pleosporomycetidae</taxon>
        <taxon>Pleosporales</taxon>
        <taxon>Pleosporineae</taxon>
        <taxon>Pleosporaceae</taxon>
        <taxon>Bipolaris</taxon>
    </lineage>
</organism>
<reference evidence="2 3" key="1">
    <citation type="journal article" date="2012" name="PLoS Pathog.">
        <title>Diverse lifestyles and strategies of plant pathogenesis encoded in the genomes of eighteen Dothideomycetes fungi.</title>
        <authorList>
            <person name="Ohm R.A."/>
            <person name="Feau N."/>
            <person name="Henrissat B."/>
            <person name="Schoch C.L."/>
            <person name="Horwitz B.A."/>
            <person name="Barry K.W."/>
            <person name="Condon B.J."/>
            <person name="Copeland A.C."/>
            <person name="Dhillon B."/>
            <person name="Glaser F."/>
            <person name="Hesse C.N."/>
            <person name="Kosti I."/>
            <person name="LaButti K."/>
            <person name="Lindquist E.A."/>
            <person name="Lucas S."/>
            <person name="Salamov A.A."/>
            <person name="Bradshaw R.E."/>
            <person name="Ciuffetti L."/>
            <person name="Hamelin R.C."/>
            <person name="Kema G.H.J."/>
            <person name="Lawrence C."/>
            <person name="Scott J.A."/>
            <person name="Spatafora J.W."/>
            <person name="Turgeon B.G."/>
            <person name="de Wit P.J.G.M."/>
            <person name="Zhong S."/>
            <person name="Goodwin S.B."/>
            <person name="Grigoriev I.V."/>
        </authorList>
    </citation>
    <scope>NUCLEOTIDE SEQUENCE [LARGE SCALE GENOMIC DNA]</scope>
    <source>
        <strain evidence="3">C5 / ATCC 48332 / race O</strain>
    </source>
</reference>
<evidence type="ECO:0000256" key="1">
    <source>
        <dbReference type="SAM" id="MobiDB-lite"/>
    </source>
</evidence>
<dbReference type="HOGENOM" id="CLU_2061270_0_0_1"/>
<feature type="compositionally biased region" description="Basic and acidic residues" evidence="1">
    <location>
        <begin position="1"/>
        <end position="36"/>
    </location>
</feature>
<accession>M2ULB3</accession>
<evidence type="ECO:0000313" key="3">
    <source>
        <dbReference type="Proteomes" id="UP000016936"/>
    </source>
</evidence>
<dbReference type="Proteomes" id="UP000016936">
    <property type="component" value="Unassembled WGS sequence"/>
</dbReference>
<sequence>MGIKEDADRSSDQIEQAKQDQLKEQKQGQGRWREDLASSGESNIAADRQQVDNHDAHMKEGKCRSVGWEKPWTYVIHTCIHDDWAFASNWWLVSSSRQETYNPVSREYDKVFEYKEDRK</sequence>
<feature type="compositionally biased region" description="Basic and acidic residues" evidence="1">
    <location>
        <begin position="49"/>
        <end position="59"/>
    </location>
</feature>
<proteinExistence type="predicted"/>
<feature type="region of interest" description="Disordered" evidence="1">
    <location>
        <begin position="1"/>
        <end position="59"/>
    </location>
</feature>
<keyword evidence="3" id="KW-1185">Reference proteome</keyword>
<protein>
    <submittedName>
        <fullName evidence="2">Uncharacterized protein</fullName>
    </submittedName>
</protein>
<evidence type="ECO:0000313" key="2">
    <source>
        <dbReference type="EMBL" id="EMD88763.1"/>
    </source>
</evidence>
<reference evidence="3" key="2">
    <citation type="journal article" date="2013" name="PLoS Genet.">
        <title>Comparative genome structure, secondary metabolite, and effector coding capacity across Cochliobolus pathogens.</title>
        <authorList>
            <person name="Condon B.J."/>
            <person name="Leng Y."/>
            <person name="Wu D."/>
            <person name="Bushley K.E."/>
            <person name="Ohm R.A."/>
            <person name="Otillar R."/>
            <person name="Martin J."/>
            <person name="Schackwitz W."/>
            <person name="Grimwood J."/>
            <person name="MohdZainudin N."/>
            <person name="Xue C."/>
            <person name="Wang R."/>
            <person name="Manning V.A."/>
            <person name="Dhillon B."/>
            <person name="Tu Z.J."/>
            <person name="Steffenson B.J."/>
            <person name="Salamov A."/>
            <person name="Sun H."/>
            <person name="Lowry S."/>
            <person name="LaButti K."/>
            <person name="Han J."/>
            <person name="Copeland A."/>
            <person name="Lindquist E."/>
            <person name="Barry K."/>
            <person name="Schmutz J."/>
            <person name="Baker S.E."/>
            <person name="Ciuffetti L.M."/>
            <person name="Grigoriev I.V."/>
            <person name="Zhong S."/>
            <person name="Turgeon B.G."/>
        </authorList>
    </citation>
    <scope>NUCLEOTIDE SEQUENCE [LARGE SCALE GENOMIC DNA]</scope>
    <source>
        <strain evidence="3">C5 / ATCC 48332 / race O</strain>
    </source>
</reference>